<evidence type="ECO:0000313" key="1">
    <source>
        <dbReference type="EMBL" id="GAA2255102.1"/>
    </source>
</evidence>
<dbReference type="Proteomes" id="UP001500305">
    <property type="component" value="Unassembled WGS sequence"/>
</dbReference>
<gene>
    <name evidence="1" type="ORF">GCM10010430_43620</name>
</gene>
<name>A0ABP5RCL8_9ACTN</name>
<proteinExistence type="predicted"/>
<evidence type="ECO:0000313" key="2">
    <source>
        <dbReference type="Proteomes" id="UP001500305"/>
    </source>
</evidence>
<dbReference type="EMBL" id="BAAATR010000020">
    <property type="protein sequence ID" value="GAA2255102.1"/>
    <property type="molecule type" value="Genomic_DNA"/>
</dbReference>
<keyword evidence="2" id="KW-1185">Reference proteome</keyword>
<accession>A0ABP5RCL8</accession>
<dbReference type="SUPFAM" id="SSF56112">
    <property type="entry name" value="Protein kinase-like (PK-like)"/>
    <property type="match status" value="1"/>
</dbReference>
<organism evidence="1 2">
    <name type="scientific">Kitasatospora cystarginea</name>
    <dbReference type="NCBI Taxonomy" id="58350"/>
    <lineage>
        <taxon>Bacteria</taxon>
        <taxon>Bacillati</taxon>
        <taxon>Actinomycetota</taxon>
        <taxon>Actinomycetes</taxon>
        <taxon>Kitasatosporales</taxon>
        <taxon>Streptomycetaceae</taxon>
        <taxon>Kitasatospora</taxon>
    </lineage>
</organism>
<dbReference type="InterPro" id="IPR011009">
    <property type="entry name" value="Kinase-like_dom_sf"/>
</dbReference>
<protein>
    <recommendedName>
        <fullName evidence="3">Aminoglycoside phosphotransferase domain-containing protein</fullName>
    </recommendedName>
</protein>
<reference evidence="2" key="1">
    <citation type="journal article" date="2019" name="Int. J. Syst. Evol. Microbiol.">
        <title>The Global Catalogue of Microorganisms (GCM) 10K type strain sequencing project: providing services to taxonomists for standard genome sequencing and annotation.</title>
        <authorList>
            <consortium name="The Broad Institute Genomics Platform"/>
            <consortium name="The Broad Institute Genome Sequencing Center for Infectious Disease"/>
            <person name="Wu L."/>
            <person name="Ma J."/>
        </authorList>
    </citation>
    <scope>NUCLEOTIDE SEQUENCE [LARGE SCALE GENOMIC DNA]</scope>
    <source>
        <strain evidence="2">JCM 7356</strain>
    </source>
</reference>
<dbReference type="RefSeq" id="WP_344638142.1">
    <property type="nucleotide sequence ID" value="NZ_BAAATR010000020.1"/>
</dbReference>
<comment type="caution">
    <text evidence="1">The sequence shown here is derived from an EMBL/GenBank/DDBJ whole genome shotgun (WGS) entry which is preliminary data.</text>
</comment>
<evidence type="ECO:0008006" key="3">
    <source>
        <dbReference type="Google" id="ProtNLM"/>
    </source>
</evidence>
<sequence>MSFQPDDDTRHDLTAAHKKAAGFLGLVCTGPQVFGTSGTTVGRRAENVWLRVSRSSRLRAPRPTGQGALGAEQLVPASVPRPRLHDTVDWTEAGWFYQADVFDLVGSAVSSTPDLRDDPGLDDGWWTGLRNALAGIAEAPSTKITLRQTWVEEVFPKYLGIPAPAEIERITGHGDLQWANLTSEPLKILDWERWGLVPVGYDPAVLWVSSLHVPAVADHILVQFSDVLDTPAGRIGKLVALAEMLQAVDRGFYEDMAPLLAQAARNLGIDPPLSDRDELRT</sequence>